<dbReference type="EMBL" id="MW117965">
    <property type="protein sequence ID" value="QPB07994.1"/>
    <property type="molecule type" value="Genomic_DNA"/>
</dbReference>
<dbReference type="Proteomes" id="UP000663144">
    <property type="component" value="Segment"/>
</dbReference>
<accession>A0A873WSE8</accession>
<name>A0A873WSE8_9CAUD</name>
<organism evidence="1 2">
    <name type="scientific">Synechococcus phage S-H38</name>
    <dbReference type="NCBI Taxonomy" id="2783673"/>
    <lineage>
        <taxon>Viruses</taxon>
        <taxon>Duplodnaviria</taxon>
        <taxon>Heunggongvirae</taxon>
        <taxon>Uroviricota</taxon>
        <taxon>Caudoviricetes</taxon>
        <taxon>Pantevenvirales</taxon>
        <taxon>Kyanoviridae</taxon>
        <taxon>Yellowseavirus</taxon>
        <taxon>Yellowseavirus thirtyeight</taxon>
    </lineage>
</organism>
<evidence type="ECO:0000313" key="2">
    <source>
        <dbReference type="Proteomes" id="UP000663144"/>
    </source>
</evidence>
<keyword evidence="2" id="KW-1185">Reference proteome</keyword>
<proteinExistence type="predicted"/>
<sequence>MAANWYEDQIQNNNYLSPIGFSFTLEKAPKAAFLCQTVQIPDISIGAVEVPTPFQRYPIDGNFVYGDFSIEFLVDENLENYLELHNWLRPLGVPFGFEERAKYEEQVTTGREQVTNKFSDGTLTVLTNGMNSNFQVVFFDMFPVSLSTLEFDATITDNNFFRARATFRYSLYELRNLSGQRLTAAQWLPNGRSV</sequence>
<dbReference type="GeneID" id="77946690"/>
<evidence type="ECO:0000313" key="1">
    <source>
        <dbReference type="EMBL" id="QPB07994.1"/>
    </source>
</evidence>
<dbReference type="KEGG" id="vg:77946690"/>
<reference evidence="1" key="1">
    <citation type="submission" date="2020-10" db="EMBL/GenBank/DDBJ databases">
        <title>The Isolation and Genome Sequence of a Novel Cyanophage S-H38 from the Yellow Sea, China.</title>
        <authorList>
            <person name="Jiang T."/>
        </authorList>
    </citation>
    <scope>NUCLEOTIDE SEQUENCE</scope>
</reference>
<protein>
    <submittedName>
        <fullName evidence="1">Tail completion and sheath stabilizer</fullName>
    </submittedName>
</protein>
<dbReference type="RefSeq" id="YP_010670485.1">
    <property type="nucleotide sequence ID" value="NC_070964.1"/>
</dbReference>